<evidence type="ECO:0000313" key="3">
    <source>
        <dbReference type="Proteomes" id="UP000464480"/>
    </source>
</evidence>
<protein>
    <submittedName>
        <fullName evidence="2">DUF2635 domain-containing protein</fullName>
    </submittedName>
</protein>
<feature type="region of interest" description="Disordered" evidence="1">
    <location>
        <begin position="42"/>
        <end position="63"/>
    </location>
</feature>
<dbReference type="EMBL" id="CP026115">
    <property type="protein sequence ID" value="QHG66772.1"/>
    <property type="molecule type" value="Genomic_DNA"/>
</dbReference>
<evidence type="ECO:0000256" key="1">
    <source>
        <dbReference type="SAM" id="MobiDB-lite"/>
    </source>
</evidence>
<reference evidence="2 3" key="1">
    <citation type="submission" date="2020-02" db="EMBL/GenBank/DDBJ databases">
        <title>Pseudomonas Putida W5 Complete Genome Assembly.</title>
        <authorList>
            <person name="Yuan Z.-C."/>
            <person name="Shaw G.A."/>
            <person name="Cusano A.D."/>
            <person name="Caddey B.J."/>
            <person name="Weselowski B.J."/>
        </authorList>
    </citation>
    <scope>NUCLEOTIDE SEQUENCE [LARGE SCALE GENOMIC DNA]</scope>
    <source>
        <strain evidence="2 3">W5</strain>
    </source>
</reference>
<proteinExistence type="predicted"/>
<sequence>MLVTAAPGHRVPMAEDPRKYIEAAPADSVEVPDNSYYQRRLASGELVKAKPSGAKPAAKRGAK</sequence>
<name>A0A6I6XZB0_PSEPU</name>
<dbReference type="RefSeq" id="WP_159411908.1">
    <property type="nucleotide sequence ID" value="NZ_CP026115.2"/>
</dbReference>
<dbReference type="Proteomes" id="UP000464480">
    <property type="component" value="Chromosome"/>
</dbReference>
<accession>A0A6I6XZB0</accession>
<dbReference type="AlphaFoldDB" id="A0A6I6XZB0"/>
<evidence type="ECO:0000313" key="2">
    <source>
        <dbReference type="EMBL" id="QHG66772.1"/>
    </source>
</evidence>
<gene>
    <name evidence="2" type="ORF">C2H86_21160</name>
</gene>
<dbReference type="InterPro" id="IPR024400">
    <property type="entry name" value="DUF2635"/>
</dbReference>
<organism evidence="2 3">
    <name type="scientific">Pseudomonas putida</name>
    <name type="common">Arthrobacter siderocapsulatus</name>
    <dbReference type="NCBI Taxonomy" id="303"/>
    <lineage>
        <taxon>Bacteria</taxon>
        <taxon>Pseudomonadati</taxon>
        <taxon>Pseudomonadota</taxon>
        <taxon>Gammaproteobacteria</taxon>
        <taxon>Pseudomonadales</taxon>
        <taxon>Pseudomonadaceae</taxon>
        <taxon>Pseudomonas</taxon>
    </lineage>
</organism>
<dbReference type="Pfam" id="PF10948">
    <property type="entry name" value="DUF2635"/>
    <property type="match status" value="1"/>
</dbReference>